<organism evidence="1 2">
    <name type="scientific">Alloyangia pacifica</name>
    <dbReference type="NCBI Taxonomy" id="311180"/>
    <lineage>
        <taxon>Bacteria</taxon>
        <taxon>Pseudomonadati</taxon>
        <taxon>Pseudomonadota</taxon>
        <taxon>Alphaproteobacteria</taxon>
        <taxon>Rhodobacterales</taxon>
        <taxon>Roseobacteraceae</taxon>
        <taxon>Alloyangia</taxon>
    </lineage>
</organism>
<dbReference type="Proteomes" id="UP000199392">
    <property type="component" value="Unassembled WGS sequence"/>
</dbReference>
<accession>A0A1I6WE81</accession>
<evidence type="ECO:0000313" key="1">
    <source>
        <dbReference type="EMBL" id="SFT24290.1"/>
    </source>
</evidence>
<dbReference type="AlphaFoldDB" id="A0A1I6WE81"/>
<name>A0A1I6WE81_9RHOB</name>
<evidence type="ECO:0000313" key="2">
    <source>
        <dbReference type="Proteomes" id="UP000199392"/>
    </source>
</evidence>
<proteinExistence type="predicted"/>
<sequence length="108" mass="12371">MTIADDALVREKVVPNRLRFDWLVRRRFMTGAIYGTCVAPDDLLRRSTVFFCSMLKAAYCGLRALLVVPRLDRCTFWIMRSVFHFGVLSGCIKPPKREVYGLSAPVQN</sequence>
<protein>
    <submittedName>
        <fullName evidence="1">Uncharacterized protein</fullName>
    </submittedName>
</protein>
<gene>
    <name evidence="1" type="ORF">SAMN04488050_11917</name>
</gene>
<dbReference type="EMBL" id="FOZW01000019">
    <property type="protein sequence ID" value="SFT24290.1"/>
    <property type="molecule type" value="Genomic_DNA"/>
</dbReference>
<dbReference type="STRING" id="311180.SAMN04488050_11917"/>
<reference evidence="2" key="1">
    <citation type="submission" date="2016-10" db="EMBL/GenBank/DDBJ databases">
        <authorList>
            <person name="Varghese N."/>
            <person name="Submissions S."/>
        </authorList>
    </citation>
    <scope>NUCLEOTIDE SEQUENCE [LARGE SCALE GENOMIC DNA]</scope>
    <source>
        <strain evidence="2">DSM 26894</strain>
    </source>
</reference>
<keyword evidence="2" id="KW-1185">Reference proteome</keyword>